<feature type="compositionally biased region" description="Basic and acidic residues" evidence="8">
    <location>
        <begin position="127"/>
        <end position="139"/>
    </location>
</feature>
<evidence type="ECO:0008006" key="11">
    <source>
        <dbReference type="Google" id="ProtNLM"/>
    </source>
</evidence>
<name>A0A9W7BW03_9STRA</name>
<dbReference type="GO" id="GO:0006364">
    <property type="term" value="P:rRNA processing"/>
    <property type="evidence" value="ECO:0007669"/>
    <property type="project" value="UniProtKB-KW"/>
</dbReference>
<dbReference type="SMART" id="SM00320">
    <property type="entry name" value="WD40"/>
    <property type="match status" value="5"/>
</dbReference>
<keyword evidence="4" id="KW-0677">Repeat</keyword>
<dbReference type="InterPro" id="IPR036322">
    <property type="entry name" value="WD40_repeat_dom_sf"/>
</dbReference>
<dbReference type="SUPFAM" id="SSF50978">
    <property type="entry name" value="WD40 repeat-like"/>
    <property type="match status" value="1"/>
</dbReference>
<dbReference type="InterPro" id="IPR015943">
    <property type="entry name" value="WD40/YVTN_repeat-like_dom_sf"/>
</dbReference>
<comment type="similarity">
    <text evidence="6">Belongs to the WD repeat UTP18 family.</text>
</comment>
<evidence type="ECO:0000313" key="9">
    <source>
        <dbReference type="EMBL" id="GMH93400.1"/>
    </source>
</evidence>
<comment type="subcellular location">
    <subcellularLocation>
        <location evidence="1">Nucleus</location>
        <location evidence="1">Nucleolus</location>
    </subcellularLocation>
</comment>
<evidence type="ECO:0000256" key="2">
    <source>
        <dbReference type="ARBA" id="ARBA00022552"/>
    </source>
</evidence>
<feature type="region of interest" description="Disordered" evidence="8">
    <location>
        <begin position="1"/>
        <end position="71"/>
    </location>
</feature>
<dbReference type="GO" id="GO:0034388">
    <property type="term" value="C:Pwp2p-containing subcomplex of 90S preribosome"/>
    <property type="evidence" value="ECO:0007669"/>
    <property type="project" value="TreeGrafter"/>
</dbReference>
<dbReference type="PANTHER" id="PTHR18359:SF0">
    <property type="entry name" value="U3 SMALL NUCLEOLAR RNA-ASSOCIATED PROTEIN 18 HOMOLOG"/>
    <property type="match status" value="1"/>
</dbReference>
<evidence type="ECO:0000256" key="5">
    <source>
        <dbReference type="ARBA" id="ARBA00023242"/>
    </source>
</evidence>
<dbReference type="Pfam" id="PF00400">
    <property type="entry name" value="WD40"/>
    <property type="match status" value="2"/>
</dbReference>
<dbReference type="Proteomes" id="UP001162640">
    <property type="component" value="Unassembled WGS sequence"/>
</dbReference>
<dbReference type="InterPro" id="IPR001680">
    <property type="entry name" value="WD40_rpt"/>
</dbReference>
<accession>A0A9W7BW03</accession>
<feature type="compositionally biased region" description="Low complexity" evidence="8">
    <location>
        <begin position="32"/>
        <end position="46"/>
    </location>
</feature>
<sequence>MPKRKSSAKEPAPPSNEQALEEEKLSSLLFGNADPDSADANDSWANGFLEAEADDDYDDENDEVDTTEAAGPAWVDNDDVEIDLMAATRTSKLRKTIEGEFHLEPRLRKPTFDPLSPPENTVSNEEYESRLRERQREVSVKVGGADFTSWADPETANQTKPRANSYDSDDSTPSLSNVLSSAAPLLATSKNLPPTTISSVRVQDLNQVDYNKSTVCSVKFHPDGAIALTAGYDKTLRFFALSSDPKGPASKIHGVFFPDLPIMDAQFMDDGGSVVLCGRRKFIYTYDVVAGVVSKIPKLGNRPEKSWEKMAVNSTGSMVAFVGIDGFAVVCKGVTLEVLGTFKMSGTCRTVAFSAGGDYLLASGSDGNVYKWDVRMLSSKSGESKPVYKFKNQDGSIVQSLAVSRKLTAVGSESGVVNLYENSKEERSANFYSRTEERDPMKAIMNLTTCIDNLRFNDTGEILAISSRREKDSMRLVHLPSATVFSNWPTSKTPLGYVWSFDFSPKSGYLAVGNDKGRCLMYRLSHYDSELE</sequence>
<feature type="compositionally biased region" description="Polar residues" evidence="8">
    <location>
        <begin position="155"/>
        <end position="175"/>
    </location>
</feature>
<feature type="region of interest" description="Disordered" evidence="8">
    <location>
        <begin position="108"/>
        <end position="175"/>
    </location>
</feature>
<proteinExistence type="inferred from homology"/>
<feature type="compositionally biased region" description="Acidic residues" evidence="8">
    <location>
        <begin position="51"/>
        <end position="66"/>
    </location>
</feature>
<dbReference type="GO" id="GO:0032040">
    <property type="term" value="C:small-subunit processome"/>
    <property type="evidence" value="ECO:0007669"/>
    <property type="project" value="TreeGrafter"/>
</dbReference>
<evidence type="ECO:0000256" key="1">
    <source>
        <dbReference type="ARBA" id="ARBA00004604"/>
    </source>
</evidence>
<reference evidence="10" key="1">
    <citation type="journal article" date="2023" name="Commun. Biol.">
        <title>Genome analysis of Parmales, the sister group of diatoms, reveals the evolutionary specialization of diatoms from phago-mixotrophs to photoautotrophs.</title>
        <authorList>
            <person name="Ban H."/>
            <person name="Sato S."/>
            <person name="Yoshikawa S."/>
            <person name="Yamada K."/>
            <person name="Nakamura Y."/>
            <person name="Ichinomiya M."/>
            <person name="Sato N."/>
            <person name="Blanc-Mathieu R."/>
            <person name="Endo H."/>
            <person name="Kuwata A."/>
            <person name="Ogata H."/>
        </authorList>
    </citation>
    <scope>NUCLEOTIDE SEQUENCE [LARGE SCALE GENOMIC DNA]</scope>
</reference>
<keyword evidence="2" id="KW-0698">rRNA processing</keyword>
<comment type="caution">
    <text evidence="9">The sequence shown here is derived from an EMBL/GenBank/DDBJ whole genome shotgun (WGS) entry which is preliminary data.</text>
</comment>
<dbReference type="PROSITE" id="PS50082">
    <property type="entry name" value="WD_REPEATS_2"/>
    <property type="match status" value="1"/>
</dbReference>
<keyword evidence="3 7" id="KW-0853">WD repeat</keyword>
<evidence type="ECO:0000256" key="6">
    <source>
        <dbReference type="ARBA" id="ARBA00025767"/>
    </source>
</evidence>
<gene>
    <name evidence="9" type="ORF">TL16_g12617</name>
</gene>
<evidence type="ECO:0000256" key="8">
    <source>
        <dbReference type="SAM" id="MobiDB-lite"/>
    </source>
</evidence>
<dbReference type="InterPro" id="IPR045161">
    <property type="entry name" value="Utp18"/>
</dbReference>
<feature type="repeat" description="WD" evidence="7">
    <location>
        <begin position="350"/>
        <end position="375"/>
    </location>
</feature>
<evidence type="ECO:0000313" key="10">
    <source>
        <dbReference type="Proteomes" id="UP001162640"/>
    </source>
</evidence>
<dbReference type="AlphaFoldDB" id="A0A9W7BW03"/>
<dbReference type="Gene3D" id="2.130.10.10">
    <property type="entry name" value="YVTN repeat-like/Quinoprotein amine dehydrogenase"/>
    <property type="match status" value="1"/>
</dbReference>
<evidence type="ECO:0000256" key="3">
    <source>
        <dbReference type="ARBA" id="ARBA00022574"/>
    </source>
</evidence>
<dbReference type="EMBL" id="BLQM01000522">
    <property type="protein sequence ID" value="GMH93400.1"/>
    <property type="molecule type" value="Genomic_DNA"/>
</dbReference>
<keyword evidence="5" id="KW-0539">Nucleus</keyword>
<evidence type="ECO:0000256" key="4">
    <source>
        <dbReference type="ARBA" id="ARBA00022737"/>
    </source>
</evidence>
<organism evidence="9 10">
    <name type="scientific">Triparma laevis f. inornata</name>
    <dbReference type="NCBI Taxonomy" id="1714386"/>
    <lineage>
        <taxon>Eukaryota</taxon>
        <taxon>Sar</taxon>
        <taxon>Stramenopiles</taxon>
        <taxon>Ochrophyta</taxon>
        <taxon>Bolidophyceae</taxon>
        <taxon>Parmales</taxon>
        <taxon>Triparmaceae</taxon>
        <taxon>Triparma</taxon>
    </lineage>
</organism>
<evidence type="ECO:0000256" key="7">
    <source>
        <dbReference type="PROSITE-ProRule" id="PRU00221"/>
    </source>
</evidence>
<dbReference type="PANTHER" id="PTHR18359">
    <property type="entry name" value="WD-REPEAT PROTEIN-RELATED"/>
    <property type="match status" value="1"/>
</dbReference>
<protein>
    <recommendedName>
        <fullName evidence="11">U3 small nucleolar RNA-associated protein 18</fullName>
    </recommendedName>
</protein>